<dbReference type="EMBL" id="VKKG01000001">
    <property type="protein sequence ID" value="TRY20004.1"/>
    <property type="molecule type" value="Genomic_DNA"/>
</dbReference>
<keyword evidence="1" id="KW-1133">Transmembrane helix</keyword>
<reference evidence="2 3" key="1">
    <citation type="submission" date="2019-07" db="EMBL/GenBank/DDBJ databases">
        <authorList>
            <person name="Zhou L.-Y."/>
        </authorList>
    </citation>
    <scope>NUCLEOTIDE SEQUENCE [LARGE SCALE GENOMIC DNA]</scope>
    <source>
        <strain evidence="2 3">YIM 101269</strain>
    </source>
</reference>
<keyword evidence="1" id="KW-0472">Membrane</keyword>
<comment type="caution">
    <text evidence="2">The sequence shown here is derived from an EMBL/GenBank/DDBJ whole genome shotgun (WGS) entry which is preliminary data.</text>
</comment>
<dbReference type="Proteomes" id="UP000317638">
    <property type="component" value="Unassembled WGS sequence"/>
</dbReference>
<feature type="transmembrane region" description="Helical" evidence="1">
    <location>
        <begin position="12"/>
        <end position="32"/>
    </location>
</feature>
<name>A0A553K5L5_9ACTN</name>
<keyword evidence="3" id="KW-1185">Reference proteome</keyword>
<protein>
    <recommendedName>
        <fullName evidence="4">DUF4352 domain-containing protein</fullName>
    </recommendedName>
</protein>
<proteinExistence type="predicted"/>
<dbReference type="RefSeq" id="WP_143937088.1">
    <property type="nucleotide sequence ID" value="NZ_VKKG01000001.1"/>
</dbReference>
<dbReference type="AlphaFoldDB" id="A0A553K5L5"/>
<sequence>MARINPTVRTWLLTLLVVGAVLGVIALVGGFGPRDTSPYRVEAGQQVSLTRWDITLHGCEIEPSEDSDGGAVVIRLDATNRWRATLEMLEPAVGVELPTGEGYGFDGEWYTTRNLAGGGFDPGFAAEASIRLETEEPLWGPDEAITVSLFDESSDDGYLSSDRWYPSELVAVVDLVCTVLEVEE</sequence>
<keyword evidence="1" id="KW-0812">Transmembrane</keyword>
<gene>
    <name evidence="2" type="ORF">FOJ82_03785</name>
</gene>
<organism evidence="2 3">
    <name type="scientific">Tessaracoccus rhinocerotis</name>
    <dbReference type="NCBI Taxonomy" id="1689449"/>
    <lineage>
        <taxon>Bacteria</taxon>
        <taxon>Bacillati</taxon>
        <taxon>Actinomycetota</taxon>
        <taxon>Actinomycetes</taxon>
        <taxon>Propionibacteriales</taxon>
        <taxon>Propionibacteriaceae</taxon>
        <taxon>Tessaracoccus</taxon>
    </lineage>
</organism>
<accession>A0A553K5L5</accession>
<evidence type="ECO:0008006" key="4">
    <source>
        <dbReference type="Google" id="ProtNLM"/>
    </source>
</evidence>
<evidence type="ECO:0000256" key="1">
    <source>
        <dbReference type="SAM" id="Phobius"/>
    </source>
</evidence>
<evidence type="ECO:0000313" key="3">
    <source>
        <dbReference type="Proteomes" id="UP000317638"/>
    </source>
</evidence>
<evidence type="ECO:0000313" key="2">
    <source>
        <dbReference type="EMBL" id="TRY20004.1"/>
    </source>
</evidence>